<protein>
    <recommendedName>
        <fullName evidence="2">DUF7730 domain-containing protein</fullName>
    </recommendedName>
</protein>
<proteinExistence type="predicted"/>
<dbReference type="InterPro" id="IPR056632">
    <property type="entry name" value="DUF7730"/>
</dbReference>
<dbReference type="PANTHER" id="PTHR42085:SF4">
    <property type="entry name" value="F-BOX DOMAIN-CONTAINING PROTEIN"/>
    <property type="match status" value="1"/>
</dbReference>
<keyword evidence="4" id="KW-1185">Reference proteome</keyword>
<evidence type="ECO:0000313" key="3">
    <source>
        <dbReference type="EMBL" id="KAF2848145.1"/>
    </source>
</evidence>
<accession>A0A6A7B149</accession>
<dbReference type="InterPro" id="IPR038883">
    <property type="entry name" value="AN11006-like"/>
</dbReference>
<evidence type="ECO:0000313" key="4">
    <source>
        <dbReference type="Proteomes" id="UP000799423"/>
    </source>
</evidence>
<organism evidence="3 4">
    <name type="scientific">Plenodomus tracheiphilus IPT5</name>
    <dbReference type="NCBI Taxonomy" id="1408161"/>
    <lineage>
        <taxon>Eukaryota</taxon>
        <taxon>Fungi</taxon>
        <taxon>Dikarya</taxon>
        <taxon>Ascomycota</taxon>
        <taxon>Pezizomycotina</taxon>
        <taxon>Dothideomycetes</taxon>
        <taxon>Pleosporomycetidae</taxon>
        <taxon>Pleosporales</taxon>
        <taxon>Pleosporineae</taxon>
        <taxon>Leptosphaeriaceae</taxon>
        <taxon>Plenodomus</taxon>
    </lineage>
</organism>
<gene>
    <name evidence="3" type="ORF">T440DRAFT_481213</name>
</gene>
<evidence type="ECO:0000259" key="2">
    <source>
        <dbReference type="Pfam" id="PF24864"/>
    </source>
</evidence>
<name>A0A6A7B149_9PLEO</name>
<dbReference type="OrthoDB" id="2951834at2759"/>
<dbReference type="AlphaFoldDB" id="A0A6A7B149"/>
<dbReference type="Proteomes" id="UP000799423">
    <property type="component" value="Unassembled WGS sequence"/>
</dbReference>
<dbReference type="EMBL" id="MU006320">
    <property type="protein sequence ID" value="KAF2848145.1"/>
    <property type="molecule type" value="Genomic_DNA"/>
</dbReference>
<dbReference type="PANTHER" id="PTHR42085">
    <property type="entry name" value="F-BOX DOMAIN-CONTAINING PROTEIN"/>
    <property type="match status" value="1"/>
</dbReference>
<feature type="region of interest" description="Disordered" evidence="1">
    <location>
        <begin position="18"/>
        <end position="43"/>
    </location>
</feature>
<sequence>MTSAYYFAAHFNSSTQHYFPSTPKPNIKKEEPLHPQPDQNTQHFAGTRYIDPQKTSPFFRLPPELRNKIYAALLCPNTPTPNSLHKFDSHGYKQEPLHPALLQTCKKIYQEAENMLYTTNIFHAHPAILTALPHLLTPAQPVVDPNSIAKISRWQINMRLDTDPRFTAQQATAAFSGAEYLEIKVWQSMFDGCDASVLRLFLGVRGVRVARVNGSVDLELARWLEEKMMGPVEIKVEGECCGCKGERELRCTGCGKVAVENPGSEWFGARDAWTFGNR</sequence>
<reference evidence="3" key="1">
    <citation type="submission" date="2020-01" db="EMBL/GenBank/DDBJ databases">
        <authorList>
            <consortium name="DOE Joint Genome Institute"/>
            <person name="Haridas S."/>
            <person name="Albert R."/>
            <person name="Binder M."/>
            <person name="Bloem J."/>
            <person name="Labutti K."/>
            <person name="Salamov A."/>
            <person name="Andreopoulos B."/>
            <person name="Baker S.E."/>
            <person name="Barry K."/>
            <person name="Bills G."/>
            <person name="Bluhm B.H."/>
            <person name="Cannon C."/>
            <person name="Castanera R."/>
            <person name="Culley D.E."/>
            <person name="Daum C."/>
            <person name="Ezra D."/>
            <person name="Gonzalez J.B."/>
            <person name="Henrissat B."/>
            <person name="Kuo A."/>
            <person name="Liang C."/>
            <person name="Lipzen A."/>
            <person name="Lutzoni F."/>
            <person name="Magnuson J."/>
            <person name="Mondo S."/>
            <person name="Nolan M."/>
            <person name="Ohm R."/>
            <person name="Pangilinan J."/>
            <person name="Park H.-J."/>
            <person name="Ramirez L."/>
            <person name="Alfaro M."/>
            <person name="Sun H."/>
            <person name="Tritt A."/>
            <person name="Yoshinaga Y."/>
            <person name="Zwiers L.-H."/>
            <person name="Turgeon B.G."/>
            <person name="Goodwin S.B."/>
            <person name="Spatafora J.W."/>
            <person name="Crous P.W."/>
            <person name="Grigoriev I.V."/>
        </authorList>
    </citation>
    <scope>NUCLEOTIDE SEQUENCE</scope>
    <source>
        <strain evidence="3">IPT5</strain>
    </source>
</reference>
<dbReference type="Pfam" id="PF24864">
    <property type="entry name" value="DUF7730"/>
    <property type="match status" value="1"/>
</dbReference>
<evidence type="ECO:0000256" key="1">
    <source>
        <dbReference type="SAM" id="MobiDB-lite"/>
    </source>
</evidence>
<feature type="domain" description="DUF7730" evidence="2">
    <location>
        <begin position="93"/>
        <end position="173"/>
    </location>
</feature>